<name>A0A4S4LXI9_9AGAM</name>
<accession>A0A4S4LXI9</accession>
<comment type="caution">
    <text evidence="2">The sequence shown here is derived from an EMBL/GenBank/DDBJ whole genome shotgun (WGS) entry which is preliminary data.</text>
</comment>
<proteinExistence type="predicted"/>
<reference evidence="2 3" key="1">
    <citation type="submission" date="2019-02" db="EMBL/GenBank/DDBJ databases">
        <title>Genome sequencing of the rare red list fungi Bondarzewia mesenterica.</title>
        <authorList>
            <person name="Buettner E."/>
            <person name="Kellner H."/>
        </authorList>
    </citation>
    <scope>NUCLEOTIDE SEQUENCE [LARGE SCALE GENOMIC DNA]</scope>
    <source>
        <strain evidence="2 3">DSM 108281</strain>
    </source>
</reference>
<feature type="region of interest" description="Disordered" evidence="1">
    <location>
        <begin position="1"/>
        <end position="69"/>
    </location>
</feature>
<keyword evidence="3" id="KW-1185">Reference proteome</keyword>
<dbReference type="Proteomes" id="UP000310158">
    <property type="component" value="Unassembled WGS sequence"/>
</dbReference>
<sequence>MTSTSTSVDPSPHRQVPGNNFINPDGRAGLPGCHLESILKPKPARSSKPTNQASSATSHITRNPDVSPP</sequence>
<protein>
    <submittedName>
        <fullName evidence="2">Uncharacterized protein</fullName>
    </submittedName>
</protein>
<evidence type="ECO:0000256" key="1">
    <source>
        <dbReference type="SAM" id="MobiDB-lite"/>
    </source>
</evidence>
<feature type="compositionally biased region" description="Polar residues" evidence="1">
    <location>
        <begin position="47"/>
        <end position="61"/>
    </location>
</feature>
<dbReference type="AlphaFoldDB" id="A0A4S4LXI9"/>
<evidence type="ECO:0000313" key="2">
    <source>
        <dbReference type="EMBL" id="THH15060.1"/>
    </source>
</evidence>
<gene>
    <name evidence="2" type="ORF">EW146_g5353</name>
</gene>
<dbReference type="EMBL" id="SGPL01000232">
    <property type="protein sequence ID" value="THH15060.1"/>
    <property type="molecule type" value="Genomic_DNA"/>
</dbReference>
<evidence type="ECO:0000313" key="3">
    <source>
        <dbReference type="Proteomes" id="UP000310158"/>
    </source>
</evidence>
<organism evidence="2 3">
    <name type="scientific">Bondarzewia mesenterica</name>
    <dbReference type="NCBI Taxonomy" id="1095465"/>
    <lineage>
        <taxon>Eukaryota</taxon>
        <taxon>Fungi</taxon>
        <taxon>Dikarya</taxon>
        <taxon>Basidiomycota</taxon>
        <taxon>Agaricomycotina</taxon>
        <taxon>Agaricomycetes</taxon>
        <taxon>Russulales</taxon>
        <taxon>Bondarzewiaceae</taxon>
        <taxon>Bondarzewia</taxon>
    </lineage>
</organism>